<dbReference type="PANTHER" id="PTHR46641:SF2">
    <property type="entry name" value="FMRFAMIDE RECEPTOR"/>
    <property type="match status" value="1"/>
</dbReference>
<dbReference type="AlphaFoldDB" id="A0ABD0J1F6"/>
<keyword evidence="1" id="KW-0472">Membrane</keyword>
<name>A0ABD0J1F6_9CAEN</name>
<dbReference type="InterPro" id="IPR052954">
    <property type="entry name" value="GPCR-Ligand_Int"/>
</dbReference>
<dbReference type="Proteomes" id="UP001519460">
    <property type="component" value="Unassembled WGS sequence"/>
</dbReference>
<feature type="non-terminal residue" evidence="2">
    <location>
        <position position="1"/>
    </location>
</feature>
<dbReference type="EMBL" id="JACVVK020000747">
    <property type="protein sequence ID" value="KAK7449835.1"/>
    <property type="molecule type" value="Genomic_DNA"/>
</dbReference>
<keyword evidence="1" id="KW-1133">Transmembrane helix</keyword>
<evidence type="ECO:0008006" key="4">
    <source>
        <dbReference type="Google" id="ProtNLM"/>
    </source>
</evidence>
<keyword evidence="1" id="KW-0812">Transmembrane</keyword>
<proteinExistence type="predicted"/>
<gene>
    <name evidence="2" type="ORF">BaRGS_00039990</name>
</gene>
<evidence type="ECO:0000313" key="2">
    <source>
        <dbReference type="EMBL" id="KAK7449835.1"/>
    </source>
</evidence>
<sequence length="135" mass="15130">RQCSFFRPLADLFSESQTLSTAYNTWKVGNSSQTTEIPEVSPVYEDTFDGIITDETLRLIETVVNGGILPVLVLFGFAGNVTNMVVFVRQGLGDRINLCLFSLAITDTGFLLFHMASRTFVLFNLFDKELGAYWQ</sequence>
<feature type="transmembrane region" description="Helical" evidence="1">
    <location>
        <begin position="67"/>
        <end position="86"/>
    </location>
</feature>
<dbReference type="Gene3D" id="1.20.1070.10">
    <property type="entry name" value="Rhodopsin 7-helix transmembrane proteins"/>
    <property type="match status" value="1"/>
</dbReference>
<organism evidence="2 3">
    <name type="scientific">Batillaria attramentaria</name>
    <dbReference type="NCBI Taxonomy" id="370345"/>
    <lineage>
        <taxon>Eukaryota</taxon>
        <taxon>Metazoa</taxon>
        <taxon>Spiralia</taxon>
        <taxon>Lophotrochozoa</taxon>
        <taxon>Mollusca</taxon>
        <taxon>Gastropoda</taxon>
        <taxon>Caenogastropoda</taxon>
        <taxon>Sorbeoconcha</taxon>
        <taxon>Cerithioidea</taxon>
        <taxon>Batillariidae</taxon>
        <taxon>Batillaria</taxon>
    </lineage>
</organism>
<protein>
    <recommendedName>
        <fullName evidence="4">G-protein coupled receptors family 1 profile domain-containing protein</fullName>
    </recommendedName>
</protein>
<reference evidence="2 3" key="1">
    <citation type="journal article" date="2023" name="Sci. Data">
        <title>Genome assembly of the Korean intertidal mud-creeper Batillaria attramentaria.</title>
        <authorList>
            <person name="Patra A.K."/>
            <person name="Ho P.T."/>
            <person name="Jun S."/>
            <person name="Lee S.J."/>
            <person name="Kim Y."/>
            <person name="Won Y.J."/>
        </authorList>
    </citation>
    <scope>NUCLEOTIDE SEQUENCE [LARGE SCALE GENOMIC DNA]</scope>
    <source>
        <strain evidence="2">Wonlab-2016</strain>
    </source>
</reference>
<accession>A0ABD0J1F6</accession>
<dbReference type="SUPFAM" id="SSF81321">
    <property type="entry name" value="Family A G protein-coupled receptor-like"/>
    <property type="match status" value="1"/>
</dbReference>
<feature type="non-terminal residue" evidence="2">
    <location>
        <position position="135"/>
    </location>
</feature>
<dbReference type="PANTHER" id="PTHR46641">
    <property type="entry name" value="FMRFAMIDE RECEPTOR-RELATED"/>
    <property type="match status" value="1"/>
</dbReference>
<feature type="transmembrane region" description="Helical" evidence="1">
    <location>
        <begin position="98"/>
        <end position="116"/>
    </location>
</feature>
<evidence type="ECO:0000313" key="3">
    <source>
        <dbReference type="Proteomes" id="UP001519460"/>
    </source>
</evidence>
<comment type="caution">
    <text evidence="2">The sequence shown here is derived from an EMBL/GenBank/DDBJ whole genome shotgun (WGS) entry which is preliminary data.</text>
</comment>
<evidence type="ECO:0000256" key="1">
    <source>
        <dbReference type="SAM" id="Phobius"/>
    </source>
</evidence>
<keyword evidence="3" id="KW-1185">Reference proteome</keyword>